<dbReference type="RefSeq" id="WP_100018638.1">
    <property type="nucleotide sequence ID" value="NZ_CP024723.1"/>
</dbReference>
<sequence>MKVIALKGGENSGKSKTLRIVYSLFKELGGNPITGHFKYLKGNSKDFRDVLNLEGKIIGIVTQGDYGKKLIKLGCDVETMTAFSVGEHLEALDKAHCDVAICAWTDKEKNVEKQIEKDIKKYPTYEIVTKTKIESKDVILQLEDNTHKAMEIIKILNDWLSNATE</sequence>
<reference evidence="1 2" key="1">
    <citation type="submission" date="2017-11" db="EMBL/GenBank/DDBJ databases">
        <title>Genome sequencing of Prevotella intermedia KCOM 2837.</title>
        <authorList>
            <person name="Kook J.-K."/>
            <person name="Park S.-N."/>
            <person name="Lim Y.K."/>
        </authorList>
    </citation>
    <scope>NUCLEOTIDE SEQUENCE [LARGE SCALE GENOMIC DNA]</scope>
    <source>
        <strain evidence="1 2">KCOM 2837</strain>
    </source>
</reference>
<evidence type="ECO:0000313" key="1">
    <source>
        <dbReference type="EMBL" id="ATV25415.1"/>
    </source>
</evidence>
<evidence type="ECO:0000313" key="2">
    <source>
        <dbReference type="Proteomes" id="UP000229630"/>
    </source>
</evidence>
<dbReference type="EMBL" id="CP024723">
    <property type="protein sequence ID" value="ATV25415.1"/>
    <property type="molecule type" value="Genomic_DNA"/>
</dbReference>
<name>A0A2D3L4B4_PREIN</name>
<proteinExistence type="predicted"/>
<dbReference type="AlphaFoldDB" id="A0A2D3L4B4"/>
<accession>A0A2D3L4B4</accession>
<organism evidence="1 2">
    <name type="scientific">Prevotella intermedia</name>
    <dbReference type="NCBI Taxonomy" id="28131"/>
    <lineage>
        <taxon>Bacteria</taxon>
        <taxon>Pseudomonadati</taxon>
        <taxon>Bacteroidota</taxon>
        <taxon>Bacteroidia</taxon>
        <taxon>Bacteroidales</taxon>
        <taxon>Prevotellaceae</taxon>
        <taxon>Prevotella</taxon>
    </lineage>
</organism>
<gene>
    <name evidence="1" type="ORF">CTM62_00865</name>
</gene>
<protein>
    <submittedName>
        <fullName evidence="1">Uncharacterized protein</fullName>
    </submittedName>
</protein>
<dbReference type="Proteomes" id="UP000229630">
    <property type="component" value="Chromosome 1"/>
</dbReference>